<protein>
    <submittedName>
        <fullName evidence="1">Uncharacterized protein</fullName>
    </submittedName>
</protein>
<name>A0ABQ8JVS4_DERPT</name>
<dbReference type="EMBL" id="NJHN03000008">
    <property type="protein sequence ID" value="KAH9426677.1"/>
    <property type="molecule type" value="Genomic_DNA"/>
</dbReference>
<comment type="caution">
    <text evidence="1">The sequence shown here is derived from an EMBL/GenBank/DDBJ whole genome shotgun (WGS) entry which is preliminary data.</text>
</comment>
<gene>
    <name evidence="1" type="ORF">DERP_002776</name>
</gene>
<accession>A0ABQ8JVS4</accession>
<organism evidence="1 2">
    <name type="scientific">Dermatophagoides pteronyssinus</name>
    <name type="common">European house dust mite</name>
    <dbReference type="NCBI Taxonomy" id="6956"/>
    <lineage>
        <taxon>Eukaryota</taxon>
        <taxon>Metazoa</taxon>
        <taxon>Ecdysozoa</taxon>
        <taxon>Arthropoda</taxon>
        <taxon>Chelicerata</taxon>
        <taxon>Arachnida</taxon>
        <taxon>Acari</taxon>
        <taxon>Acariformes</taxon>
        <taxon>Sarcoptiformes</taxon>
        <taxon>Astigmata</taxon>
        <taxon>Psoroptidia</taxon>
        <taxon>Analgoidea</taxon>
        <taxon>Pyroglyphidae</taxon>
        <taxon>Dermatophagoidinae</taxon>
        <taxon>Dermatophagoides</taxon>
    </lineage>
</organism>
<evidence type="ECO:0000313" key="1">
    <source>
        <dbReference type="EMBL" id="KAH9426677.1"/>
    </source>
</evidence>
<reference evidence="1 2" key="2">
    <citation type="journal article" date="2022" name="Mol. Biol. Evol.">
        <title>Comparative Genomics Reveals Insights into the Divergent Evolution of Astigmatic Mites and Household Pest Adaptations.</title>
        <authorList>
            <person name="Xiong Q."/>
            <person name="Wan A.T."/>
            <person name="Liu X."/>
            <person name="Fung C.S."/>
            <person name="Xiao X."/>
            <person name="Malainual N."/>
            <person name="Hou J."/>
            <person name="Wang L."/>
            <person name="Wang M."/>
            <person name="Yang K.Y."/>
            <person name="Cui Y."/>
            <person name="Leung E.L."/>
            <person name="Nong W."/>
            <person name="Shin S.K."/>
            <person name="Au S.W."/>
            <person name="Jeong K.Y."/>
            <person name="Chew F.T."/>
            <person name="Hui J.H."/>
            <person name="Leung T.F."/>
            <person name="Tungtrongchitr A."/>
            <person name="Zhong N."/>
            <person name="Liu Z."/>
            <person name="Tsui S.K."/>
        </authorList>
    </citation>
    <scope>NUCLEOTIDE SEQUENCE [LARGE SCALE GENOMIC DNA]</scope>
    <source>
        <strain evidence="1">Derp</strain>
    </source>
</reference>
<proteinExistence type="predicted"/>
<keyword evidence="2" id="KW-1185">Reference proteome</keyword>
<evidence type="ECO:0000313" key="2">
    <source>
        <dbReference type="Proteomes" id="UP000887458"/>
    </source>
</evidence>
<sequence>MIIHFSVKSSQYIPLHSHRIDIFLLSTTMFNHNITITVYMMTRKQEIVDDFGATTNNTTDVPPISTQ</sequence>
<reference evidence="1 2" key="1">
    <citation type="journal article" date="2018" name="J. Allergy Clin. Immunol.">
        <title>High-quality assembly of Dermatophagoides pteronyssinus genome and transcriptome reveals a wide range of novel allergens.</title>
        <authorList>
            <person name="Liu X.Y."/>
            <person name="Yang K.Y."/>
            <person name="Wang M.Q."/>
            <person name="Kwok J.S."/>
            <person name="Zeng X."/>
            <person name="Yang Z."/>
            <person name="Xiao X.J."/>
            <person name="Lau C.P."/>
            <person name="Li Y."/>
            <person name="Huang Z.M."/>
            <person name="Ba J.G."/>
            <person name="Yim A.K."/>
            <person name="Ouyang C.Y."/>
            <person name="Ngai S.M."/>
            <person name="Chan T.F."/>
            <person name="Leung E.L."/>
            <person name="Liu L."/>
            <person name="Liu Z.G."/>
            <person name="Tsui S.K."/>
        </authorList>
    </citation>
    <scope>NUCLEOTIDE SEQUENCE [LARGE SCALE GENOMIC DNA]</scope>
    <source>
        <strain evidence="1">Derp</strain>
    </source>
</reference>
<dbReference type="Proteomes" id="UP000887458">
    <property type="component" value="Unassembled WGS sequence"/>
</dbReference>